<gene>
    <name evidence="2" type="ORF">SAMN05443248_5598</name>
</gene>
<proteinExistence type="predicted"/>
<organism evidence="2 3">
    <name type="scientific">Bradyrhizobium erythrophlei</name>
    <dbReference type="NCBI Taxonomy" id="1437360"/>
    <lineage>
        <taxon>Bacteria</taxon>
        <taxon>Pseudomonadati</taxon>
        <taxon>Pseudomonadota</taxon>
        <taxon>Alphaproteobacteria</taxon>
        <taxon>Hyphomicrobiales</taxon>
        <taxon>Nitrobacteraceae</taxon>
        <taxon>Bradyrhizobium</taxon>
    </lineage>
</organism>
<protein>
    <submittedName>
        <fullName evidence="2">Uncharacterized protein</fullName>
    </submittedName>
</protein>
<sequence length="51" mass="5662">MMLARIEPGPAHSDLRTFECPKCEHIEKKLVEDPMTSAKPGWQNSGLRAPG</sequence>
<dbReference type="EMBL" id="LT670817">
    <property type="protein sequence ID" value="SHH66475.1"/>
    <property type="molecule type" value="Genomic_DNA"/>
</dbReference>
<name>A0A1M5UU58_9BRAD</name>
<evidence type="ECO:0000256" key="1">
    <source>
        <dbReference type="SAM" id="MobiDB-lite"/>
    </source>
</evidence>
<evidence type="ECO:0000313" key="3">
    <source>
        <dbReference type="Proteomes" id="UP000189796"/>
    </source>
</evidence>
<evidence type="ECO:0000313" key="2">
    <source>
        <dbReference type="EMBL" id="SHH66475.1"/>
    </source>
</evidence>
<feature type="compositionally biased region" description="Polar residues" evidence="1">
    <location>
        <begin position="42"/>
        <end position="51"/>
    </location>
</feature>
<feature type="region of interest" description="Disordered" evidence="1">
    <location>
        <begin position="32"/>
        <end position="51"/>
    </location>
</feature>
<reference evidence="2 3" key="1">
    <citation type="submission" date="2016-11" db="EMBL/GenBank/DDBJ databases">
        <authorList>
            <person name="Jaros S."/>
            <person name="Januszkiewicz K."/>
            <person name="Wedrychowicz H."/>
        </authorList>
    </citation>
    <scope>NUCLEOTIDE SEQUENCE [LARGE SCALE GENOMIC DNA]</scope>
    <source>
        <strain evidence="2 3">GAS138</strain>
    </source>
</reference>
<dbReference type="AlphaFoldDB" id="A0A1M5UU58"/>
<accession>A0A1M5UU58</accession>
<dbReference type="Proteomes" id="UP000189796">
    <property type="component" value="Chromosome I"/>
</dbReference>